<dbReference type="InterPro" id="IPR000468">
    <property type="entry name" value="Barstar"/>
</dbReference>
<dbReference type="RefSeq" id="WP_005206702.1">
    <property type="nucleotide sequence ID" value="NZ_BAFC01000080.1"/>
</dbReference>
<dbReference type="AlphaFoldDB" id="H5U268"/>
<gene>
    <name evidence="3" type="ORF">GOSPT_080_00420</name>
</gene>
<sequence>MTSGAGGDSISDTGIPLARFLDAASRKGPAVGLWVGSRPPSAPSSYEYREVTGRTMTTVNGLYETYARAWDFPDYFGHNADAFDECMRELDDSAGPTDSPAGYLTDIVDADRLLATDREAFDWFATSQLRFRDHYRDVAVPHRTFATLLETSADRRRELITRWRRAGVTVVTVGDDRRL</sequence>
<reference evidence="3 4" key="1">
    <citation type="submission" date="2012-02" db="EMBL/GenBank/DDBJ databases">
        <title>Whole genome shotgun sequence of Gordonia sputi NBRC 100414.</title>
        <authorList>
            <person name="Yoshida I."/>
            <person name="Hosoyama A."/>
            <person name="Tsuchikane K."/>
            <person name="Katsumata H."/>
            <person name="Yamazaki S."/>
            <person name="Fujita N."/>
        </authorList>
    </citation>
    <scope>NUCLEOTIDE SEQUENCE [LARGE SCALE GENOMIC DNA]</scope>
    <source>
        <strain evidence="3 4">NBRC 100414</strain>
    </source>
</reference>
<dbReference type="Gene3D" id="3.30.370.10">
    <property type="entry name" value="Barstar-like"/>
    <property type="match status" value="1"/>
</dbReference>
<evidence type="ECO:0000256" key="1">
    <source>
        <dbReference type="ARBA" id="ARBA00006845"/>
    </source>
</evidence>
<evidence type="ECO:0000313" key="3">
    <source>
        <dbReference type="EMBL" id="GAB39826.1"/>
    </source>
</evidence>
<evidence type="ECO:0000313" key="4">
    <source>
        <dbReference type="Proteomes" id="UP000005845"/>
    </source>
</evidence>
<evidence type="ECO:0000259" key="2">
    <source>
        <dbReference type="Pfam" id="PF01337"/>
    </source>
</evidence>
<proteinExistence type="inferred from homology"/>
<protein>
    <recommendedName>
        <fullName evidence="2">Barstar (barnase inhibitor) domain-containing protein</fullName>
    </recommendedName>
</protein>
<accession>H5U268</accession>
<dbReference type="SUPFAM" id="SSF52038">
    <property type="entry name" value="Barstar-related"/>
    <property type="match status" value="1"/>
</dbReference>
<dbReference type="eggNOG" id="COG2732">
    <property type="taxonomic scope" value="Bacteria"/>
</dbReference>
<organism evidence="3 4">
    <name type="scientific">Gordonia sputi NBRC 100414</name>
    <dbReference type="NCBI Taxonomy" id="1089453"/>
    <lineage>
        <taxon>Bacteria</taxon>
        <taxon>Bacillati</taxon>
        <taxon>Actinomycetota</taxon>
        <taxon>Actinomycetes</taxon>
        <taxon>Mycobacteriales</taxon>
        <taxon>Gordoniaceae</taxon>
        <taxon>Gordonia</taxon>
    </lineage>
</organism>
<keyword evidence="4" id="KW-1185">Reference proteome</keyword>
<dbReference type="EMBL" id="BAFC01000080">
    <property type="protein sequence ID" value="GAB39826.1"/>
    <property type="molecule type" value="Genomic_DNA"/>
</dbReference>
<dbReference type="Pfam" id="PF01337">
    <property type="entry name" value="Barstar"/>
    <property type="match status" value="1"/>
</dbReference>
<name>H5U268_9ACTN</name>
<feature type="domain" description="Barstar (barnase inhibitor)" evidence="2">
    <location>
        <begin position="49"/>
        <end position="139"/>
    </location>
</feature>
<comment type="caution">
    <text evidence="3">The sequence shown here is derived from an EMBL/GenBank/DDBJ whole genome shotgun (WGS) entry which is preliminary data.</text>
</comment>
<dbReference type="Proteomes" id="UP000005845">
    <property type="component" value="Unassembled WGS sequence"/>
</dbReference>
<comment type="similarity">
    <text evidence="1">Belongs to the barstar family.</text>
</comment>
<dbReference type="InterPro" id="IPR035905">
    <property type="entry name" value="Barstar-like_sf"/>
</dbReference>